<keyword evidence="12" id="KW-1185">Reference proteome</keyword>
<dbReference type="InterPro" id="IPR047508">
    <property type="entry name" value="UBR-box_UBR2"/>
</dbReference>
<dbReference type="SMART" id="SM00396">
    <property type="entry name" value="ZnF_UBR1"/>
    <property type="match status" value="1"/>
</dbReference>
<evidence type="ECO:0000256" key="2">
    <source>
        <dbReference type="ARBA" id="ARBA00022679"/>
    </source>
</evidence>
<evidence type="ECO:0000256" key="5">
    <source>
        <dbReference type="ARBA" id="ARBA00022786"/>
    </source>
</evidence>
<proteinExistence type="inferred from homology"/>
<dbReference type="AlphaFoldDB" id="A0A3P7RK78"/>
<dbReference type="EMBL" id="UYRT01097092">
    <property type="protein sequence ID" value="VDN41129.1"/>
    <property type="molecule type" value="Genomic_DNA"/>
</dbReference>
<dbReference type="UniPathway" id="UPA00143"/>
<evidence type="ECO:0000259" key="10">
    <source>
        <dbReference type="PROSITE" id="PS51157"/>
    </source>
</evidence>
<dbReference type="EC" id="2.3.2.27" evidence="9"/>
<dbReference type="GO" id="GO:0008270">
    <property type="term" value="F:zinc ion binding"/>
    <property type="evidence" value="ECO:0007669"/>
    <property type="project" value="UniProtKB-UniRule"/>
</dbReference>
<feature type="zinc finger region" description="UBR-type" evidence="8">
    <location>
        <begin position="34"/>
        <end position="105"/>
    </location>
</feature>
<dbReference type="InterPro" id="IPR003126">
    <property type="entry name" value="Znf_UBR"/>
</dbReference>
<dbReference type="CDD" id="cd19679">
    <property type="entry name" value="UBR-box_UBR2"/>
    <property type="match status" value="1"/>
</dbReference>
<dbReference type="Gene3D" id="2.10.110.30">
    <property type="match status" value="1"/>
</dbReference>
<evidence type="ECO:0000256" key="9">
    <source>
        <dbReference type="RuleBase" id="RU366018"/>
    </source>
</evidence>
<dbReference type="InterPro" id="IPR039164">
    <property type="entry name" value="UBR1-like"/>
</dbReference>
<dbReference type="GO" id="GO:0016567">
    <property type="term" value="P:protein ubiquitination"/>
    <property type="evidence" value="ECO:0007669"/>
    <property type="project" value="UniProtKB-UniRule"/>
</dbReference>
<keyword evidence="3 9" id="KW-0479">Metal-binding</keyword>
<protein>
    <recommendedName>
        <fullName evidence="9">E3 ubiquitin-protein ligase</fullName>
        <ecNumber evidence="9">2.3.2.27</ecNumber>
    </recommendedName>
</protein>
<keyword evidence="6 9" id="KW-0862">Zinc</keyword>
<evidence type="ECO:0000313" key="11">
    <source>
        <dbReference type="EMBL" id="VDN41129.1"/>
    </source>
</evidence>
<evidence type="ECO:0000256" key="1">
    <source>
        <dbReference type="ARBA" id="ARBA00000900"/>
    </source>
</evidence>
<feature type="domain" description="UBR-type" evidence="10">
    <location>
        <begin position="34"/>
        <end position="105"/>
    </location>
</feature>
<dbReference type="PANTHER" id="PTHR21497">
    <property type="entry name" value="UBIQUITIN LIGASE E3 ALPHA-RELATED"/>
    <property type="match status" value="1"/>
</dbReference>
<sequence length="140" mass="15488">MLHPIACAYCLDENAGTDLTPLNETYGTESGAMHICGHVFRCGEPTYSCKECACDPTCVLCYQCFLNSTHKAHKYRMTTSGGSGYCDCGDVEAWKQDPACDLHKVQQDEQQTSKKCEIKQDVSFHYISTNTLNLISSVVV</sequence>
<dbReference type="PROSITE" id="PS51157">
    <property type="entry name" value="ZF_UBR"/>
    <property type="match status" value="1"/>
</dbReference>
<comment type="function">
    <text evidence="9">Ubiquitin ligase protein which is a component of the N-end rule pathway. Recognizes and binds to proteins bearing specific N-terminal residues that are destabilizing according to the N-end rule, leading to their ubiquitination and subsequent degradation.</text>
</comment>
<name>A0A3P7RK78_9BILA</name>
<keyword evidence="2 9" id="KW-0808">Transferase</keyword>
<organism evidence="11 12">
    <name type="scientific">Gongylonema pulchrum</name>
    <dbReference type="NCBI Taxonomy" id="637853"/>
    <lineage>
        <taxon>Eukaryota</taxon>
        <taxon>Metazoa</taxon>
        <taxon>Ecdysozoa</taxon>
        <taxon>Nematoda</taxon>
        <taxon>Chromadorea</taxon>
        <taxon>Rhabditida</taxon>
        <taxon>Spirurina</taxon>
        <taxon>Spiruromorpha</taxon>
        <taxon>Spiruroidea</taxon>
        <taxon>Gongylonematidae</taxon>
        <taxon>Gongylonema</taxon>
    </lineage>
</organism>
<dbReference type="GO" id="GO:0005737">
    <property type="term" value="C:cytoplasm"/>
    <property type="evidence" value="ECO:0007669"/>
    <property type="project" value="TreeGrafter"/>
</dbReference>
<gene>
    <name evidence="11" type="ORF">GPUH_LOCUS23193</name>
</gene>
<dbReference type="OrthoDB" id="26387at2759"/>
<dbReference type="Proteomes" id="UP000271098">
    <property type="component" value="Unassembled WGS sequence"/>
</dbReference>
<comment type="similarity">
    <text evidence="7 9">Belongs to the E3 ubiquitin-protein ligase UBR1-like family.</text>
</comment>
<evidence type="ECO:0000313" key="12">
    <source>
        <dbReference type="Proteomes" id="UP000271098"/>
    </source>
</evidence>
<keyword evidence="4 9" id="KW-0863">Zinc-finger</keyword>
<accession>A0A3P7RK78</accession>
<dbReference type="GO" id="GO:0071596">
    <property type="term" value="P:ubiquitin-dependent protein catabolic process via the N-end rule pathway"/>
    <property type="evidence" value="ECO:0007669"/>
    <property type="project" value="UniProtKB-UniRule"/>
</dbReference>
<evidence type="ECO:0000256" key="6">
    <source>
        <dbReference type="ARBA" id="ARBA00022833"/>
    </source>
</evidence>
<dbReference type="Pfam" id="PF02207">
    <property type="entry name" value="zf-UBR"/>
    <property type="match status" value="1"/>
</dbReference>
<dbReference type="FunFam" id="2.10.110.30:FF:000001">
    <property type="entry name" value="E3 ubiquitin-protein ligase UBR2 isoform 1"/>
    <property type="match status" value="1"/>
</dbReference>
<dbReference type="GO" id="GO:0061630">
    <property type="term" value="F:ubiquitin protein ligase activity"/>
    <property type="evidence" value="ECO:0007669"/>
    <property type="project" value="UniProtKB-UniRule"/>
</dbReference>
<reference evidence="11 12" key="1">
    <citation type="submission" date="2018-11" db="EMBL/GenBank/DDBJ databases">
        <authorList>
            <consortium name="Pathogen Informatics"/>
        </authorList>
    </citation>
    <scope>NUCLEOTIDE SEQUENCE [LARGE SCALE GENOMIC DNA]</scope>
</reference>
<evidence type="ECO:0000256" key="3">
    <source>
        <dbReference type="ARBA" id="ARBA00022723"/>
    </source>
</evidence>
<evidence type="ECO:0000256" key="4">
    <source>
        <dbReference type="ARBA" id="ARBA00022771"/>
    </source>
</evidence>
<dbReference type="GO" id="GO:0000151">
    <property type="term" value="C:ubiquitin ligase complex"/>
    <property type="evidence" value="ECO:0007669"/>
    <property type="project" value="TreeGrafter"/>
</dbReference>
<evidence type="ECO:0000256" key="8">
    <source>
        <dbReference type="PROSITE-ProRule" id="PRU00508"/>
    </source>
</evidence>
<dbReference type="PANTHER" id="PTHR21497:SF24">
    <property type="entry name" value="E3 UBIQUITIN-PROTEIN LIGASE UBR1"/>
    <property type="match status" value="1"/>
</dbReference>
<evidence type="ECO:0000256" key="7">
    <source>
        <dbReference type="ARBA" id="ARBA00046341"/>
    </source>
</evidence>
<comment type="pathway">
    <text evidence="9">Protein modification; protein ubiquitination.</text>
</comment>
<keyword evidence="5 9" id="KW-0833">Ubl conjugation pathway</keyword>
<comment type="catalytic activity">
    <reaction evidence="1 9">
        <text>S-ubiquitinyl-[E2 ubiquitin-conjugating enzyme]-L-cysteine + [acceptor protein]-L-lysine = [E2 ubiquitin-conjugating enzyme]-L-cysteine + N(6)-ubiquitinyl-[acceptor protein]-L-lysine.</text>
        <dbReference type="EC" id="2.3.2.27"/>
    </reaction>
</comment>